<dbReference type="GO" id="GO:0016757">
    <property type="term" value="F:glycosyltransferase activity"/>
    <property type="evidence" value="ECO:0007669"/>
    <property type="project" value="TreeGrafter"/>
</dbReference>
<dbReference type="HOGENOM" id="CLU_009583_14_2_0"/>
<dbReference type="STRING" id="1142394.PSMK_04050"/>
<name>I0IBC6_PHYMF</name>
<organism evidence="1 2">
    <name type="scientific">Phycisphaera mikurensis (strain NBRC 102666 / KCTC 22515 / FYK2301M01)</name>
    <dbReference type="NCBI Taxonomy" id="1142394"/>
    <lineage>
        <taxon>Bacteria</taxon>
        <taxon>Pseudomonadati</taxon>
        <taxon>Planctomycetota</taxon>
        <taxon>Phycisphaerae</taxon>
        <taxon>Phycisphaerales</taxon>
        <taxon>Phycisphaeraceae</taxon>
        <taxon>Phycisphaera</taxon>
    </lineage>
</organism>
<reference evidence="1 2" key="1">
    <citation type="submission" date="2012-02" db="EMBL/GenBank/DDBJ databases">
        <title>Complete genome sequence of Phycisphaera mikurensis NBRC 102666.</title>
        <authorList>
            <person name="Ankai A."/>
            <person name="Hosoyama A."/>
            <person name="Terui Y."/>
            <person name="Sekine M."/>
            <person name="Fukai R."/>
            <person name="Kato Y."/>
            <person name="Nakamura S."/>
            <person name="Yamada-Narita S."/>
            <person name="Kawakoshi A."/>
            <person name="Fukunaga Y."/>
            <person name="Yamazaki S."/>
            <person name="Fujita N."/>
        </authorList>
    </citation>
    <scope>NUCLEOTIDE SEQUENCE [LARGE SCALE GENOMIC DNA]</scope>
    <source>
        <strain evidence="2">NBRC 102666 / KCTC 22515 / FYK2301M01</strain>
    </source>
</reference>
<dbReference type="Pfam" id="PF13692">
    <property type="entry name" value="Glyco_trans_1_4"/>
    <property type="match status" value="1"/>
</dbReference>
<dbReference type="KEGG" id="phm:PSMK_04050"/>
<keyword evidence="1" id="KW-0808">Transferase</keyword>
<evidence type="ECO:0000313" key="1">
    <source>
        <dbReference type="EMBL" id="BAM02564.1"/>
    </source>
</evidence>
<dbReference type="eggNOG" id="COG0438">
    <property type="taxonomic scope" value="Bacteria"/>
</dbReference>
<dbReference type="Proteomes" id="UP000007881">
    <property type="component" value="Chromosome"/>
</dbReference>
<dbReference type="SUPFAM" id="SSF53756">
    <property type="entry name" value="UDP-Glycosyltransferase/glycogen phosphorylase"/>
    <property type="match status" value="1"/>
</dbReference>
<dbReference type="Gene3D" id="3.40.50.2000">
    <property type="entry name" value="Glycogen Phosphorylase B"/>
    <property type="match status" value="2"/>
</dbReference>
<dbReference type="CDD" id="cd03801">
    <property type="entry name" value="GT4_PimA-like"/>
    <property type="match status" value="1"/>
</dbReference>
<dbReference type="RefSeq" id="WP_014435784.1">
    <property type="nucleotide sequence ID" value="NC_017080.1"/>
</dbReference>
<sequence length="413" mass="43968">MSTTPTPSTARIAYLTGEYPRATDTFVQREVDALRRRGIEVLTFSVRATDASHHVGEEQRREAAATFALLPAAKNPLKLLAAHARCLAASPGSWFAGFAAAWGLRWPGLAGAAYALFYFLEAGVLADQLRRRRVSHLHNHFANSSCSVALTAGRIAGIPFSFTMHGPAIFFEPHRWAVGKKIAAARFVACISHYCRSQAMILCGQAHWPKLHIVRCGIEPERYAAVEHRDAGVRGDGTIRLLFVGRLAAVKGLPVLLEAFAKLPERFHLSLIGDGADRNALEAAAAALPGSASGRVAFEGYKSQDEVAAALAETDVFVLPSFAEGVPVVLMEALASGVPVVATPVAGVGELVGDRVCGRLVPPGDVASLAEALRGLGEDATVRTAYGSDGRQRVASAFHADREAATLAKLLRH</sequence>
<evidence type="ECO:0000313" key="2">
    <source>
        <dbReference type="Proteomes" id="UP000007881"/>
    </source>
</evidence>
<proteinExistence type="predicted"/>
<accession>I0IBC6</accession>
<dbReference type="PANTHER" id="PTHR45947">
    <property type="entry name" value="SULFOQUINOVOSYL TRANSFERASE SQD2"/>
    <property type="match status" value="1"/>
</dbReference>
<dbReference type="AlphaFoldDB" id="I0IBC6"/>
<dbReference type="InterPro" id="IPR050194">
    <property type="entry name" value="Glycosyltransferase_grp1"/>
</dbReference>
<dbReference type="OrthoDB" id="73743at2"/>
<protein>
    <submittedName>
        <fullName evidence="1">Putative glycosyltransferase</fullName>
    </submittedName>
</protein>
<dbReference type="PATRIC" id="fig|1142394.8.peg.413"/>
<keyword evidence="2" id="KW-1185">Reference proteome</keyword>
<gene>
    <name evidence="1" type="ordered locus">PSMK_04050</name>
</gene>
<dbReference type="EMBL" id="AP012338">
    <property type="protein sequence ID" value="BAM02564.1"/>
    <property type="molecule type" value="Genomic_DNA"/>
</dbReference>
<dbReference type="PANTHER" id="PTHR45947:SF15">
    <property type="entry name" value="TEICHURONIC ACID BIOSYNTHESIS GLYCOSYLTRANSFERASE TUAC-RELATED"/>
    <property type="match status" value="1"/>
</dbReference>